<dbReference type="STRING" id="3821.A0A151R889"/>
<dbReference type="Gramene" id="C.cajan_39867.t">
    <property type="protein sequence ID" value="C.cajan_39867.t.cds1"/>
    <property type="gene ID" value="C.cajan_39867"/>
</dbReference>
<dbReference type="PANTHER" id="PTHR33985">
    <property type="entry name" value="OS02G0491300 PROTEIN-RELATED"/>
    <property type="match status" value="1"/>
</dbReference>
<organism evidence="1 2">
    <name type="scientific">Cajanus cajan</name>
    <name type="common">Pigeon pea</name>
    <name type="synonym">Cajanus indicus</name>
    <dbReference type="NCBI Taxonomy" id="3821"/>
    <lineage>
        <taxon>Eukaryota</taxon>
        <taxon>Viridiplantae</taxon>
        <taxon>Streptophyta</taxon>
        <taxon>Embryophyta</taxon>
        <taxon>Tracheophyta</taxon>
        <taxon>Spermatophyta</taxon>
        <taxon>Magnoliopsida</taxon>
        <taxon>eudicotyledons</taxon>
        <taxon>Gunneridae</taxon>
        <taxon>Pentapetalae</taxon>
        <taxon>rosids</taxon>
        <taxon>fabids</taxon>
        <taxon>Fabales</taxon>
        <taxon>Fabaceae</taxon>
        <taxon>Papilionoideae</taxon>
        <taxon>50 kb inversion clade</taxon>
        <taxon>NPAAA clade</taxon>
        <taxon>indigoferoid/millettioid clade</taxon>
        <taxon>Phaseoleae</taxon>
        <taxon>Cajanus</taxon>
    </lineage>
</organism>
<dbReference type="Proteomes" id="UP000075243">
    <property type="component" value="Unassembled WGS sequence"/>
</dbReference>
<dbReference type="InterPro" id="IPR052806">
    <property type="entry name" value="Fasciclin-like_AGP"/>
</dbReference>
<reference evidence="1" key="1">
    <citation type="journal article" date="2012" name="Nat. Biotechnol.">
        <title>Draft genome sequence of pigeonpea (Cajanus cajan), an orphan legume crop of resource-poor farmers.</title>
        <authorList>
            <person name="Varshney R.K."/>
            <person name="Chen W."/>
            <person name="Li Y."/>
            <person name="Bharti A.K."/>
            <person name="Saxena R.K."/>
            <person name="Schlueter J.A."/>
            <person name="Donoghue M.T."/>
            <person name="Azam S."/>
            <person name="Fan G."/>
            <person name="Whaley A.M."/>
            <person name="Farmer A.D."/>
            <person name="Sheridan J."/>
            <person name="Iwata A."/>
            <person name="Tuteja R."/>
            <person name="Penmetsa R.V."/>
            <person name="Wu W."/>
            <person name="Upadhyaya H.D."/>
            <person name="Yang S.P."/>
            <person name="Shah T."/>
            <person name="Saxena K.B."/>
            <person name="Michael T."/>
            <person name="McCombie W.R."/>
            <person name="Yang B."/>
            <person name="Zhang G."/>
            <person name="Yang H."/>
            <person name="Wang J."/>
            <person name="Spillane C."/>
            <person name="Cook D.R."/>
            <person name="May G.D."/>
            <person name="Xu X."/>
            <person name="Jackson S.A."/>
        </authorList>
    </citation>
    <scope>NUCLEOTIDE SEQUENCE [LARGE SCALE GENOMIC DNA]</scope>
</reference>
<evidence type="ECO:0000313" key="2">
    <source>
        <dbReference type="Proteomes" id="UP000075243"/>
    </source>
</evidence>
<proteinExistence type="predicted"/>
<dbReference type="PANTHER" id="PTHR33985:SF15">
    <property type="entry name" value="FASCICLIN-LIKE ARABINOGALACTAN PROTEIN 19"/>
    <property type="match status" value="1"/>
</dbReference>
<accession>A0A151R889</accession>
<evidence type="ECO:0000313" key="1">
    <source>
        <dbReference type="EMBL" id="KYP38830.1"/>
    </source>
</evidence>
<dbReference type="EMBL" id="KQ483963">
    <property type="protein sequence ID" value="KYP38830.1"/>
    <property type="molecule type" value="Genomic_DNA"/>
</dbReference>
<name>A0A151R889_CAJCA</name>
<sequence>MLDIVPARGYDLFYNTIITLDLQIQLVDNNNSHSFMFFAPTDASLFVLDMTQIASSYTDTLRLHDVPRRLSLMHRLLLTTTRSPRSPPSTPPPTHAPLSLRHRCQRRQCRFPNLFFSRNIIFHDLIGVLSLRSNNSPSLSSIPC</sequence>
<dbReference type="AlphaFoldDB" id="A0A151R889"/>
<gene>
    <name evidence="1" type="ORF">KK1_039906</name>
</gene>
<dbReference type="OrthoDB" id="1937685at2759"/>
<protein>
    <submittedName>
        <fullName evidence="1">Fasciclin-like arabinogalactan protein 19</fullName>
    </submittedName>
</protein>
<keyword evidence="2" id="KW-1185">Reference proteome</keyword>